<dbReference type="PANTHER" id="PTHR31218">
    <property type="entry name" value="WAT1-RELATED PROTEIN"/>
    <property type="match status" value="1"/>
</dbReference>
<keyword evidence="3 4" id="KW-0472">Membrane</keyword>
<keyword evidence="2 4" id="KW-1133">Transmembrane helix</keyword>
<keyword evidence="1 4" id="KW-0812">Transmembrane</keyword>
<evidence type="ECO:0000256" key="2">
    <source>
        <dbReference type="ARBA" id="ARBA00022989"/>
    </source>
</evidence>
<reference evidence="5 6" key="1">
    <citation type="journal article" date="2022" name="Nat. Plants">
        <title>Genomes of leafy and leafless Platanthera orchids illuminate the evolution of mycoheterotrophy.</title>
        <authorList>
            <person name="Li M.H."/>
            <person name="Liu K.W."/>
            <person name="Li Z."/>
            <person name="Lu H.C."/>
            <person name="Ye Q.L."/>
            <person name="Zhang D."/>
            <person name="Wang J.Y."/>
            <person name="Li Y.F."/>
            <person name="Zhong Z.M."/>
            <person name="Liu X."/>
            <person name="Yu X."/>
            <person name="Liu D.K."/>
            <person name="Tu X.D."/>
            <person name="Liu B."/>
            <person name="Hao Y."/>
            <person name="Liao X.Y."/>
            <person name="Jiang Y.T."/>
            <person name="Sun W.H."/>
            <person name="Chen J."/>
            <person name="Chen Y.Q."/>
            <person name="Ai Y."/>
            <person name="Zhai J.W."/>
            <person name="Wu S.S."/>
            <person name="Zhou Z."/>
            <person name="Hsiao Y.Y."/>
            <person name="Wu W.L."/>
            <person name="Chen Y.Y."/>
            <person name="Lin Y.F."/>
            <person name="Hsu J.L."/>
            <person name="Li C.Y."/>
            <person name="Wang Z.W."/>
            <person name="Zhao X."/>
            <person name="Zhong W.Y."/>
            <person name="Ma X.K."/>
            <person name="Ma L."/>
            <person name="Huang J."/>
            <person name="Chen G.Z."/>
            <person name="Huang M.Z."/>
            <person name="Huang L."/>
            <person name="Peng D.H."/>
            <person name="Luo Y.B."/>
            <person name="Zou S.Q."/>
            <person name="Chen S.P."/>
            <person name="Lan S."/>
            <person name="Tsai W.C."/>
            <person name="Van de Peer Y."/>
            <person name="Liu Z.J."/>
        </authorList>
    </citation>
    <scope>NUCLEOTIDE SEQUENCE [LARGE SCALE GENOMIC DNA]</scope>
    <source>
        <strain evidence="5">Lor288</strain>
    </source>
</reference>
<dbReference type="EMBL" id="JBBWWR010000001">
    <property type="protein sequence ID" value="KAK8970954.1"/>
    <property type="molecule type" value="Genomic_DNA"/>
</dbReference>
<evidence type="ECO:0000256" key="1">
    <source>
        <dbReference type="ARBA" id="ARBA00022692"/>
    </source>
</evidence>
<gene>
    <name evidence="5" type="ORF">KSP40_PGU016054</name>
</gene>
<organism evidence="5 6">
    <name type="scientific">Platanthera guangdongensis</name>
    <dbReference type="NCBI Taxonomy" id="2320717"/>
    <lineage>
        <taxon>Eukaryota</taxon>
        <taxon>Viridiplantae</taxon>
        <taxon>Streptophyta</taxon>
        <taxon>Embryophyta</taxon>
        <taxon>Tracheophyta</taxon>
        <taxon>Spermatophyta</taxon>
        <taxon>Magnoliopsida</taxon>
        <taxon>Liliopsida</taxon>
        <taxon>Asparagales</taxon>
        <taxon>Orchidaceae</taxon>
        <taxon>Orchidoideae</taxon>
        <taxon>Orchideae</taxon>
        <taxon>Orchidinae</taxon>
        <taxon>Platanthera</taxon>
    </lineage>
</organism>
<evidence type="ECO:0000313" key="6">
    <source>
        <dbReference type="Proteomes" id="UP001412067"/>
    </source>
</evidence>
<keyword evidence="6" id="KW-1185">Reference proteome</keyword>
<evidence type="ECO:0000256" key="3">
    <source>
        <dbReference type="ARBA" id="ARBA00023136"/>
    </source>
</evidence>
<proteinExistence type="predicted"/>
<comment type="caution">
    <text evidence="5">The sequence shown here is derived from an EMBL/GenBank/DDBJ whole genome shotgun (WGS) entry which is preliminary data.</text>
</comment>
<protein>
    <submittedName>
        <fullName evidence="5">WAT1-related protein</fullName>
    </submittedName>
</protein>
<name>A0ABR2N4A9_9ASPA</name>
<dbReference type="InterPro" id="IPR030184">
    <property type="entry name" value="WAT1-related"/>
</dbReference>
<accession>A0ABR2N4A9</accession>
<sequence length="204" mass="21908">MTYSIMIPGRHSSLYQSLSGKAKILGTLVGVAGAMILTFFKGMELNFSTSVNLLKPHSLGGHDPTALRQEFGDRVMGSILAVASCFSYSIWLIIQVQILFGSAFFITMAGYDVLTITHVPNGFDSSCSIRSLHGEEQGAMAHGAWHSTLLSCLLAVLIVIGLYLVLWGKRKEGAEATVGNFPADLVVVVEEPGETQRQKTADSG</sequence>
<evidence type="ECO:0000313" key="5">
    <source>
        <dbReference type="EMBL" id="KAK8970954.1"/>
    </source>
</evidence>
<feature type="transmembrane region" description="Helical" evidence="4">
    <location>
        <begin position="78"/>
        <end position="106"/>
    </location>
</feature>
<dbReference type="Proteomes" id="UP001412067">
    <property type="component" value="Unassembled WGS sequence"/>
</dbReference>
<evidence type="ECO:0000256" key="4">
    <source>
        <dbReference type="SAM" id="Phobius"/>
    </source>
</evidence>
<feature type="transmembrane region" description="Helical" evidence="4">
    <location>
        <begin position="144"/>
        <end position="166"/>
    </location>
</feature>